<feature type="transmembrane region" description="Helical" evidence="11">
    <location>
        <begin position="6"/>
        <end position="22"/>
    </location>
</feature>
<evidence type="ECO:0000256" key="1">
    <source>
        <dbReference type="ARBA" id="ARBA00004167"/>
    </source>
</evidence>
<comment type="subunit">
    <text evidence="9">The Tat system comprises two distinct complexes: a TatABC complex, containing multiple copies of TatA, TatB and TatC subunits, and a separate TatA complex, containing only TatA subunits. Substrates initially bind to the TatABC complex, which probably triggers association of the separate TatA complex to form the active translocon.</text>
</comment>
<evidence type="ECO:0000256" key="5">
    <source>
        <dbReference type="ARBA" id="ARBA00022927"/>
    </source>
</evidence>
<keyword evidence="13" id="KW-1185">Reference proteome</keyword>
<dbReference type="RefSeq" id="WP_151903071.1">
    <property type="nucleotide sequence ID" value="NZ_CP045032.1"/>
</dbReference>
<dbReference type="Pfam" id="PF02416">
    <property type="entry name" value="TatA_B_E"/>
    <property type="match status" value="1"/>
</dbReference>
<evidence type="ECO:0000256" key="10">
    <source>
        <dbReference type="SAM" id="MobiDB-lite"/>
    </source>
</evidence>
<evidence type="ECO:0000256" key="6">
    <source>
        <dbReference type="ARBA" id="ARBA00022989"/>
    </source>
</evidence>
<proteinExistence type="inferred from homology"/>
<dbReference type="GO" id="GO:0033281">
    <property type="term" value="C:TAT protein transport complex"/>
    <property type="evidence" value="ECO:0007669"/>
    <property type="project" value="UniProtKB-UniRule"/>
</dbReference>
<dbReference type="PRINTS" id="PR01506">
    <property type="entry name" value="TATBPROTEIN"/>
</dbReference>
<comment type="subcellular location">
    <subcellularLocation>
        <location evidence="9">Cell membrane</location>
        <topology evidence="9">Single-pass membrane protein</topology>
    </subcellularLocation>
    <subcellularLocation>
        <location evidence="1">Membrane</location>
        <topology evidence="1">Single-pass membrane protein</topology>
    </subcellularLocation>
</comment>
<evidence type="ECO:0000256" key="2">
    <source>
        <dbReference type="ARBA" id="ARBA00022448"/>
    </source>
</evidence>
<dbReference type="EMBL" id="CP045032">
    <property type="protein sequence ID" value="QFQ02744.1"/>
    <property type="molecule type" value="Genomic_DNA"/>
</dbReference>
<evidence type="ECO:0000256" key="9">
    <source>
        <dbReference type="HAMAP-Rule" id="MF_00237"/>
    </source>
</evidence>
<name>A0A5J6Z727_9CORY</name>
<protein>
    <recommendedName>
        <fullName evidence="9">Sec-independent protein translocase protein TatB</fullName>
    </recommendedName>
</protein>
<dbReference type="InterPro" id="IPR003369">
    <property type="entry name" value="TatA/B/E"/>
</dbReference>
<evidence type="ECO:0000313" key="13">
    <source>
        <dbReference type="Proteomes" id="UP000326711"/>
    </source>
</evidence>
<dbReference type="InterPro" id="IPR018448">
    <property type="entry name" value="TatB"/>
</dbReference>
<dbReference type="Gene3D" id="1.20.5.3310">
    <property type="match status" value="1"/>
</dbReference>
<evidence type="ECO:0000256" key="7">
    <source>
        <dbReference type="ARBA" id="ARBA00023010"/>
    </source>
</evidence>
<dbReference type="GO" id="GO:0043953">
    <property type="term" value="P:protein transport by the Tat complex"/>
    <property type="evidence" value="ECO:0007669"/>
    <property type="project" value="UniProtKB-UniRule"/>
</dbReference>
<dbReference type="Proteomes" id="UP000326711">
    <property type="component" value="Chromosome"/>
</dbReference>
<keyword evidence="7 9" id="KW-0811">Translocation</keyword>
<evidence type="ECO:0000256" key="3">
    <source>
        <dbReference type="ARBA" id="ARBA00022475"/>
    </source>
</evidence>
<feature type="region of interest" description="Disordered" evidence="10">
    <location>
        <begin position="119"/>
        <end position="212"/>
    </location>
</feature>
<organism evidence="12 13">
    <name type="scientific">Corynebacterium urogenitale</name>
    <dbReference type="NCBI Taxonomy" id="2487892"/>
    <lineage>
        <taxon>Bacteria</taxon>
        <taxon>Bacillati</taxon>
        <taxon>Actinomycetota</taxon>
        <taxon>Actinomycetes</taxon>
        <taxon>Mycobacteriales</taxon>
        <taxon>Corynebacteriaceae</taxon>
        <taxon>Corynebacterium</taxon>
    </lineage>
</organism>
<dbReference type="KEGG" id="cuo:CUROG_06945"/>
<keyword evidence="2 9" id="KW-0813">Transport</keyword>
<feature type="compositionally biased region" description="Polar residues" evidence="10">
    <location>
        <begin position="125"/>
        <end position="142"/>
    </location>
</feature>
<keyword evidence="4 9" id="KW-0812">Transmembrane</keyword>
<dbReference type="AlphaFoldDB" id="A0A5J6Z727"/>
<dbReference type="HAMAP" id="MF_00237">
    <property type="entry name" value="TatB"/>
    <property type="match status" value="1"/>
</dbReference>
<sequence length="212" mass="22591">MFSSVGWGEIFVLLIVGLLLIGPERLPGLIKEVRAVLLAIRNAVGEARQQLDGEFGEEIKQLSKPLAELNNVRQMGARGLLTKTLLEGDDSLLKPFDSTAQQVKDTVQTVRKPNLRDALRGQGQQGTVNPNTAFTSAATSSGDAPAADSAVPVTGQGAVGESRDQSSPIQETAQRMAQEQNQARVHAPQGQPNYPGDAQNAQSPGSQWDDVI</sequence>
<comment type="function">
    <text evidence="9">Part of the twin-arginine translocation (Tat) system that transports large folded proteins containing a characteristic twin-arginine motif in their signal peptide across membranes. Together with TatC, TatB is part of a receptor directly interacting with Tat signal peptides. TatB may form an oligomeric binding site that transiently accommodates folded Tat precursor proteins before their translocation.</text>
</comment>
<keyword evidence="6 9" id="KW-1133">Transmembrane helix</keyword>
<keyword evidence="3 9" id="KW-1003">Cell membrane</keyword>
<accession>A0A5J6Z727</accession>
<evidence type="ECO:0000256" key="11">
    <source>
        <dbReference type="SAM" id="Phobius"/>
    </source>
</evidence>
<evidence type="ECO:0000256" key="4">
    <source>
        <dbReference type="ARBA" id="ARBA00022692"/>
    </source>
</evidence>
<keyword evidence="5 9" id="KW-0653">Protein transport</keyword>
<gene>
    <name evidence="9" type="primary">tatB</name>
    <name evidence="12" type="ORF">CUROG_06945</name>
</gene>
<dbReference type="OrthoDB" id="3267321at2"/>
<evidence type="ECO:0000313" key="12">
    <source>
        <dbReference type="EMBL" id="QFQ02744.1"/>
    </source>
</evidence>
<reference evidence="13" key="1">
    <citation type="submission" date="2019-10" db="EMBL/GenBank/DDBJ databases">
        <title>Complete genome sequence of Corynebacterium urogenitalis DSM 108747, isolated from the genital tract of a cow.</title>
        <authorList>
            <person name="Ruckert C."/>
            <person name="Ballas P."/>
            <person name="Wagener K."/>
            <person name="Drillich M."/>
            <person name="Kaempfer P."/>
            <person name="Busse H.-J."/>
            <person name="Ehling-Schulz M."/>
        </authorList>
    </citation>
    <scope>NUCLEOTIDE SEQUENCE [LARGE SCALE GENOMIC DNA]</scope>
    <source>
        <strain evidence="13">LMM 1652</strain>
    </source>
</reference>
<feature type="compositionally biased region" description="Polar residues" evidence="10">
    <location>
        <begin position="165"/>
        <end position="183"/>
    </location>
</feature>
<dbReference type="GO" id="GO:0008320">
    <property type="term" value="F:protein transmembrane transporter activity"/>
    <property type="evidence" value="ECO:0007669"/>
    <property type="project" value="UniProtKB-UniRule"/>
</dbReference>
<keyword evidence="8 9" id="KW-0472">Membrane</keyword>
<comment type="similarity">
    <text evidence="9">Belongs to the TatB family.</text>
</comment>
<evidence type="ECO:0000256" key="8">
    <source>
        <dbReference type="ARBA" id="ARBA00023136"/>
    </source>
</evidence>